<name>A0A2S7EX88_9XANT</name>
<keyword evidence="2" id="KW-1185">Reference proteome</keyword>
<dbReference type="InterPro" id="IPR007396">
    <property type="entry name" value="TR_PAI2-type"/>
</dbReference>
<dbReference type="EMBL" id="MDEG01000007">
    <property type="protein sequence ID" value="PPU97739.1"/>
    <property type="molecule type" value="Genomic_DNA"/>
</dbReference>
<dbReference type="PANTHER" id="PTHR35802">
    <property type="entry name" value="PROTEASE SYNTHASE AND SPORULATION PROTEIN PAI 2"/>
    <property type="match status" value="1"/>
</dbReference>
<evidence type="ECO:0000313" key="2">
    <source>
        <dbReference type="Proteomes" id="UP000238261"/>
    </source>
</evidence>
<dbReference type="AlphaFoldDB" id="A0A2S7EX88"/>
<dbReference type="PANTHER" id="PTHR35802:SF1">
    <property type="entry name" value="PROTEASE SYNTHASE AND SPORULATION PROTEIN PAI 2"/>
    <property type="match status" value="1"/>
</dbReference>
<dbReference type="InterPro" id="IPR012349">
    <property type="entry name" value="Split_barrel_FMN-bd"/>
</dbReference>
<dbReference type="RefSeq" id="WP_046977430.1">
    <property type="nucleotide sequence ID" value="NZ_CP043476.1"/>
</dbReference>
<dbReference type="OrthoDB" id="9794948at2"/>
<protein>
    <submittedName>
        <fullName evidence="1">FMN-binding negative transcriptional regulator</fullName>
    </submittedName>
</protein>
<organism evidence="1 2">
    <name type="scientific">Xanthomonas hyacinthi</name>
    <dbReference type="NCBI Taxonomy" id="56455"/>
    <lineage>
        <taxon>Bacteria</taxon>
        <taxon>Pseudomonadati</taxon>
        <taxon>Pseudomonadota</taxon>
        <taxon>Gammaproteobacteria</taxon>
        <taxon>Lysobacterales</taxon>
        <taxon>Lysobacteraceae</taxon>
        <taxon>Xanthomonas</taxon>
    </lineage>
</organism>
<dbReference type="Gene3D" id="2.30.110.10">
    <property type="entry name" value="Electron Transport, Fmn-binding Protein, Chain A"/>
    <property type="match status" value="1"/>
</dbReference>
<proteinExistence type="predicted"/>
<dbReference type="Pfam" id="PF04299">
    <property type="entry name" value="FMN_bind_2"/>
    <property type="match status" value="1"/>
</dbReference>
<comment type="caution">
    <text evidence="1">The sequence shown here is derived from an EMBL/GenBank/DDBJ whole genome shotgun (WGS) entry which is preliminary data.</text>
</comment>
<dbReference type="SUPFAM" id="SSF50475">
    <property type="entry name" value="FMN-binding split barrel"/>
    <property type="match status" value="1"/>
</dbReference>
<dbReference type="Proteomes" id="UP000238261">
    <property type="component" value="Unassembled WGS sequence"/>
</dbReference>
<evidence type="ECO:0000313" key="1">
    <source>
        <dbReference type="EMBL" id="PPU97739.1"/>
    </source>
</evidence>
<accession>A0A2S7EX88</accession>
<sequence>MTERFGPRSPGDARALIEAFPLAWVVSVDASGEALSSQLPLLPLSADGGEVTALLGHMARGNPLVARLRALPRAAVLFQGPDAYASPSWYANRDSAPTWLYANVACTVDIALREDLTDYALERLVERMERDRPARWNLAEIGHRYHRLQPHVIGFVATIRQLQPRFKLAQDETPGVVGNTIDALGSHPIVPWLRAFNAERME</sequence>
<gene>
    <name evidence="1" type="ORF">XhyaCFBP1156_10345</name>
</gene>
<reference evidence="2" key="1">
    <citation type="submission" date="2016-08" db="EMBL/GenBank/DDBJ databases">
        <authorList>
            <person name="Merda D."/>
            <person name="Briand M."/>
            <person name="Taghouti G."/>
            <person name="Carrere S."/>
            <person name="Gouzy J."/>
            <person name="Portier P."/>
            <person name="Jacques M.-A."/>
            <person name="Fischer-Le Saux M."/>
        </authorList>
    </citation>
    <scope>NUCLEOTIDE SEQUENCE [LARGE SCALE GENOMIC DNA]</scope>
    <source>
        <strain evidence="2">CFBP1156</strain>
    </source>
</reference>